<evidence type="ECO:0000256" key="11">
    <source>
        <dbReference type="PIRSR" id="PIRSR000495-1"/>
    </source>
</evidence>
<dbReference type="GO" id="GO:0004359">
    <property type="term" value="F:glutaminase activity"/>
    <property type="evidence" value="ECO:0007669"/>
    <property type="project" value="UniProtKB-EC"/>
</dbReference>
<dbReference type="GO" id="GO:0000107">
    <property type="term" value="F:imidazoleglycerol-phosphate synthase activity"/>
    <property type="evidence" value="ECO:0007669"/>
    <property type="project" value="UniProtKB-UniRule"/>
</dbReference>
<evidence type="ECO:0000256" key="7">
    <source>
        <dbReference type="ARBA" id="ARBA00023239"/>
    </source>
</evidence>
<keyword evidence="14" id="KW-1185">Reference proteome</keyword>
<gene>
    <name evidence="10 13" type="primary">hisH</name>
    <name evidence="13" type="ORF">KAR29_08645</name>
</gene>
<evidence type="ECO:0000256" key="1">
    <source>
        <dbReference type="ARBA" id="ARBA00005091"/>
    </source>
</evidence>
<accession>A0A9Q7EYN6</accession>
<keyword evidence="4 10" id="KW-0378">Hydrolase</keyword>
<reference evidence="14" key="1">
    <citation type="submission" date="2021-04" db="EMBL/GenBank/DDBJ databases">
        <title>A novel Synergistetes isolate from a pyrite-forming mixed culture.</title>
        <authorList>
            <person name="Bunk B."/>
            <person name="Sproer C."/>
            <person name="Spring S."/>
            <person name="Pester M."/>
        </authorList>
    </citation>
    <scope>NUCLEOTIDE SEQUENCE [LARGE SCALE GENOMIC DNA]</scope>
    <source>
        <strain evidence="14">J.5.4.2-T.3.5.2</strain>
    </source>
</reference>
<dbReference type="PROSITE" id="PS51273">
    <property type="entry name" value="GATASE_TYPE_1"/>
    <property type="match status" value="1"/>
</dbReference>
<dbReference type="GO" id="GO:0005737">
    <property type="term" value="C:cytoplasm"/>
    <property type="evidence" value="ECO:0007669"/>
    <property type="project" value="UniProtKB-SubCell"/>
</dbReference>
<sequence>MIALIDYGAGNVTNVVRALARLGREARILSEPVPIDAELYVLPGVGAFPPAMERLRDRGWETFLRRWAAAGGPLLGICLGMQLLCEKSLEDGSTEGLGFIGGTVSLLEGTKRLPHMGWNDMVPLPACPVAGGPFYFVHSYALKASDDGKAFTDVDGRSFVSLVARDSVAGCQFHPERSGLEGVAFLGRLIEHLMKEGTR</sequence>
<feature type="active site" evidence="10 11">
    <location>
        <position position="174"/>
    </location>
</feature>
<dbReference type="Pfam" id="PF00117">
    <property type="entry name" value="GATase"/>
    <property type="match status" value="1"/>
</dbReference>
<dbReference type="PANTHER" id="PTHR42701:SF1">
    <property type="entry name" value="IMIDAZOLE GLYCEROL PHOSPHATE SYNTHASE SUBUNIT HISH"/>
    <property type="match status" value="1"/>
</dbReference>
<evidence type="ECO:0000256" key="2">
    <source>
        <dbReference type="ARBA" id="ARBA00011152"/>
    </source>
</evidence>
<dbReference type="NCBIfam" id="TIGR01855">
    <property type="entry name" value="IMP_synth_hisH"/>
    <property type="match status" value="1"/>
</dbReference>
<dbReference type="EC" id="3.5.1.2" evidence="10"/>
<keyword evidence="10" id="KW-0963">Cytoplasm</keyword>
<evidence type="ECO:0000256" key="4">
    <source>
        <dbReference type="ARBA" id="ARBA00022801"/>
    </source>
</evidence>
<evidence type="ECO:0000313" key="14">
    <source>
        <dbReference type="Proteomes" id="UP000671879"/>
    </source>
</evidence>
<feature type="active site" description="Nucleophile" evidence="10 11">
    <location>
        <position position="78"/>
    </location>
</feature>
<evidence type="ECO:0000313" key="13">
    <source>
        <dbReference type="EMBL" id="QTX31437.1"/>
    </source>
</evidence>
<dbReference type="CDD" id="cd01748">
    <property type="entry name" value="GATase1_IGP_Synthase"/>
    <property type="match status" value="1"/>
</dbReference>
<evidence type="ECO:0000256" key="3">
    <source>
        <dbReference type="ARBA" id="ARBA00022605"/>
    </source>
</evidence>
<dbReference type="EC" id="4.3.2.10" evidence="10"/>
<dbReference type="GO" id="GO:0016829">
    <property type="term" value="F:lyase activity"/>
    <property type="evidence" value="ECO:0007669"/>
    <property type="project" value="UniProtKB-KW"/>
</dbReference>
<dbReference type="GO" id="GO:0000105">
    <property type="term" value="P:L-histidine biosynthetic process"/>
    <property type="evidence" value="ECO:0007669"/>
    <property type="project" value="UniProtKB-UniRule"/>
</dbReference>
<evidence type="ECO:0000256" key="6">
    <source>
        <dbReference type="ARBA" id="ARBA00023102"/>
    </source>
</evidence>
<proteinExistence type="inferred from homology"/>
<evidence type="ECO:0000256" key="9">
    <source>
        <dbReference type="ARBA" id="ARBA00049534"/>
    </source>
</evidence>
<evidence type="ECO:0000256" key="10">
    <source>
        <dbReference type="HAMAP-Rule" id="MF_00278"/>
    </source>
</evidence>
<dbReference type="KEGG" id="aram:KAR29_08645"/>
<comment type="function">
    <text evidence="10">IGPS catalyzes the conversion of PRFAR and glutamine to IGP, AICAR and glutamate. The HisH subunit catalyzes the hydrolysis of glutamine to glutamate and ammonia as part of the synthesis of IGP and AICAR. The resulting ammonia molecule is channeled to the active site of HisF.</text>
</comment>
<dbReference type="Proteomes" id="UP000671879">
    <property type="component" value="Chromosome"/>
</dbReference>
<comment type="pathway">
    <text evidence="1 10">Amino-acid biosynthesis; L-histidine biosynthesis; L-histidine from 5-phospho-alpha-D-ribose 1-diphosphate: step 5/9.</text>
</comment>
<dbReference type="SUPFAM" id="SSF52317">
    <property type="entry name" value="Class I glutamine amidotransferase-like"/>
    <property type="match status" value="1"/>
</dbReference>
<dbReference type="Gene3D" id="3.40.50.880">
    <property type="match status" value="1"/>
</dbReference>
<comment type="subunit">
    <text evidence="2 10">Heterodimer of HisH and HisF.</text>
</comment>
<comment type="subcellular location">
    <subcellularLocation>
        <location evidence="10">Cytoplasm</location>
    </subcellularLocation>
</comment>
<dbReference type="PIRSF" id="PIRSF000495">
    <property type="entry name" value="Amidotransf_hisH"/>
    <property type="match status" value="1"/>
</dbReference>
<dbReference type="InterPro" id="IPR029062">
    <property type="entry name" value="Class_I_gatase-like"/>
</dbReference>
<feature type="domain" description="Glutamine amidotransferase" evidence="12">
    <location>
        <begin position="4"/>
        <end position="178"/>
    </location>
</feature>
<dbReference type="EMBL" id="CP072943">
    <property type="protein sequence ID" value="QTX31437.1"/>
    <property type="molecule type" value="Genomic_DNA"/>
</dbReference>
<keyword evidence="6 10" id="KW-0368">Histidine biosynthesis</keyword>
<dbReference type="PROSITE" id="PS51274">
    <property type="entry name" value="GATASE_COBBQ"/>
    <property type="match status" value="1"/>
</dbReference>
<comment type="catalytic activity">
    <reaction evidence="9 10">
        <text>L-glutamine + H2O = L-glutamate + NH4(+)</text>
        <dbReference type="Rhea" id="RHEA:15889"/>
        <dbReference type="ChEBI" id="CHEBI:15377"/>
        <dbReference type="ChEBI" id="CHEBI:28938"/>
        <dbReference type="ChEBI" id="CHEBI:29985"/>
        <dbReference type="ChEBI" id="CHEBI:58359"/>
        <dbReference type="EC" id="3.5.1.2"/>
    </reaction>
</comment>
<comment type="catalytic activity">
    <reaction evidence="8 10">
        <text>5-[(5-phospho-1-deoxy-D-ribulos-1-ylimino)methylamino]-1-(5-phospho-beta-D-ribosyl)imidazole-4-carboxamide + L-glutamine = D-erythro-1-(imidazol-4-yl)glycerol 3-phosphate + 5-amino-1-(5-phospho-beta-D-ribosyl)imidazole-4-carboxamide + L-glutamate + H(+)</text>
        <dbReference type="Rhea" id="RHEA:24793"/>
        <dbReference type="ChEBI" id="CHEBI:15378"/>
        <dbReference type="ChEBI" id="CHEBI:29985"/>
        <dbReference type="ChEBI" id="CHEBI:58278"/>
        <dbReference type="ChEBI" id="CHEBI:58359"/>
        <dbReference type="ChEBI" id="CHEBI:58475"/>
        <dbReference type="ChEBI" id="CHEBI:58525"/>
        <dbReference type="EC" id="4.3.2.10"/>
    </reaction>
</comment>
<dbReference type="PANTHER" id="PTHR42701">
    <property type="entry name" value="IMIDAZOLE GLYCEROL PHOSPHATE SYNTHASE SUBUNIT HISH"/>
    <property type="match status" value="1"/>
</dbReference>
<dbReference type="InterPro" id="IPR010139">
    <property type="entry name" value="Imidazole-glycPsynth_HisH"/>
</dbReference>
<keyword evidence="3 10" id="KW-0028">Amino-acid biosynthesis</keyword>
<keyword evidence="5 10" id="KW-0315">Glutamine amidotransferase</keyword>
<evidence type="ECO:0000256" key="8">
    <source>
        <dbReference type="ARBA" id="ARBA00047838"/>
    </source>
</evidence>
<dbReference type="AlphaFoldDB" id="A0A9Q7EYN6"/>
<evidence type="ECO:0000256" key="5">
    <source>
        <dbReference type="ARBA" id="ARBA00022962"/>
    </source>
</evidence>
<dbReference type="InterPro" id="IPR017926">
    <property type="entry name" value="GATASE"/>
</dbReference>
<name>A0A9Q7EYN6_9BACT</name>
<organism evidence="13 14">
    <name type="scientific">Aminithiophilus ramosus</name>
    <dbReference type="NCBI Taxonomy" id="3029084"/>
    <lineage>
        <taxon>Bacteria</taxon>
        <taxon>Thermotogati</taxon>
        <taxon>Synergistota</taxon>
        <taxon>Synergistia</taxon>
        <taxon>Synergistales</taxon>
        <taxon>Aminithiophilaceae</taxon>
        <taxon>Aminithiophilus</taxon>
    </lineage>
</organism>
<evidence type="ECO:0000259" key="12">
    <source>
        <dbReference type="Pfam" id="PF00117"/>
    </source>
</evidence>
<dbReference type="RefSeq" id="WP_274372600.1">
    <property type="nucleotide sequence ID" value="NZ_CP072943.1"/>
</dbReference>
<dbReference type="HAMAP" id="MF_00278">
    <property type="entry name" value="HisH"/>
    <property type="match status" value="1"/>
</dbReference>
<keyword evidence="7 10" id="KW-0456">Lyase</keyword>
<protein>
    <recommendedName>
        <fullName evidence="10">Imidazole glycerol phosphate synthase subunit HisH</fullName>
        <ecNumber evidence="10">4.3.2.10</ecNumber>
    </recommendedName>
    <alternativeName>
        <fullName evidence="10">IGP synthase glutaminase subunit</fullName>
        <ecNumber evidence="10">3.5.1.2</ecNumber>
    </alternativeName>
    <alternativeName>
        <fullName evidence="10">IGP synthase subunit HisH</fullName>
    </alternativeName>
    <alternativeName>
        <fullName evidence="10">ImGP synthase subunit HisH</fullName>
        <shortName evidence="10">IGPS subunit HisH</shortName>
    </alternativeName>
</protein>
<feature type="active site" evidence="10 11">
    <location>
        <position position="176"/>
    </location>
</feature>